<dbReference type="Gene3D" id="1.10.287.470">
    <property type="entry name" value="Helix hairpin bin"/>
    <property type="match status" value="1"/>
</dbReference>
<dbReference type="PRINTS" id="PR01490">
    <property type="entry name" value="RTXTOXIND"/>
</dbReference>
<dbReference type="InterPro" id="IPR010129">
    <property type="entry name" value="T1SS_HlyD"/>
</dbReference>
<evidence type="ECO:0000256" key="8">
    <source>
        <dbReference type="ARBA" id="ARBA00023136"/>
    </source>
</evidence>
<gene>
    <name evidence="12" type="ORF">GGQ90_003127</name>
</gene>
<evidence type="ECO:0000259" key="10">
    <source>
        <dbReference type="Pfam" id="PF25994"/>
    </source>
</evidence>
<dbReference type="GO" id="GO:0015031">
    <property type="term" value="P:protein transport"/>
    <property type="evidence" value="ECO:0007669"/>
    <property type="project" value="InterPro"/>
</dbReference>
<proteinExistence type="inferred from homology"/>
<dbReference type="InterPro" id="IPR058982">
    <property type="entry name" value="Beta-barrel_AprE"/>
</dbReference>
<dbReference type="Pfam" id="PF25994">
    <property type="entry name" value="HH_AprE"/>
    <property type="match status" value="1"/>
</dbReference>
<feature type="transmembrane region" description="Helical" evidence="9">
    <location>
        <begin position="21"/>
        <end position="39"/>
    </location>
</feature>
<evidence type="ECO:0000256" key="3">
    <source>
        <dbReference type="ARBA" id="ARBA00022448"/>
    </source>
</evidence>
<evidence type="ECO:0000313" key="13">
    <source>
        <dbReference type="Proteomes" id="UP000590524"/>
    </source>
</evidence>
<feature type="domain" description="AprE-like long alpha-helical hairpin" evidence="10">
    <location>
        <begin position="96"/>
        <end position="274"/>
    </location>
</feature>
<keyword evidence="6 9" id="KW-0812">Transmembrane</keyword>
<keyword evidence="3 9" id="KW-0813">Transport</keyword>
<keyword evidence="4 9" id="KW-1003">Cell membrane</keyword>
<dbReference type="EMBL" id="JACIEU010000012">
    <property type="protein sequence ID" value="MBB4149336.1"/>
    <property type="molecule type" value="Genomic_DNA"/>
</dbReference>
<dbReference type="PANTHER" id="PTHR30386:SF26">
    <property type="entry name" value="TRANSPORT PROTEIN COMB"/>
    <property type="match status" value="1"/>
</dbReference>
<evidence type="ECO:0000256" key="5">
    <source>
        <dbReference type="ARBA" id="ARBA00022519"/>
    </source>
</evidence>
<dbReference type="InterPro" id="IPR058781">
    <property type="entry name" value="HH_AprE-like"/>
</dbReference>
<evidence type="ECO:0000256" key="1">
    <source>
        <dbReference type="ARBA" id="ARBA00004377"/>
    </source>
</evidence>
<evidence type="ECO:0000256" key="9">
    <source>
        <dbReference type="RuleBase" id="RU365093"/>
    </source>
</evidence>
<evidence type="ECO:0000256" key="6">
    <source>
        <dbReference type="ARBA" id="ARBA00022692"/>
    </source>
</evidence>
<dbReference type="NCBIfam" id="TIGR01843">
    <property type="entry name" value="type_I_hlyD"/>
    <property type="match status" value="1"/>
</dbReference>
<evidence type="ECO:0000256" key="2">
    <source>
        <dbReference type="ARBA" id="ARBA00009477"/>
    </source>
</evidence>
<dbReference type="Proteomes" id="UP000590524">
    <property type="component" value="Unassembled WGS sequence"/>
</dbReference>
<comment type="caution">
    <text evidence="12">The sequence shown here is derived from an EMBL/GenBank/DDBJ whole genome shotgun (WGS) entry which is preliminary data.</text>
</comment>
<dbReference type="Gene3D" id="2.40.30.170">
    <property type="match status" value="1"/>
</dbReference>
<keyword evidence="7 9" id="KW-1133">Transmembrane helix</keyword>
<evidence type="ECO:0000313" key="12">
    <source>
        <dbReference type="EMBL" id="MBB4149336.1"/>
    </source>
</evidence>
<evidence type="ECO:0000259" key="11">
    <source>
        <dbReference type="Pfam" id="PF26002"/>
    </source>
</evidence>
<keyword evidence="13" id="KW-1185">Reference proteome</keyword>
<keyword evidence="8 9" id="KW-0472">Membrane</keyword>
<dbReference type="Pfam" id="PF26002">
    <property type="entry name" value="Beta-barrel_AprE"/>
    <property type="match status" value="1"/>
</dbReference>
<accession>A0A7W6LTZ9</accession>
<reference evidence="12 13" key="1">
    <citation type="submission" date="2020-08" db="EMBL/GenBank/DDBJ databases">
        <title>Genomic Encyclopedia of Type Strains, Phase IV (KMG-IV): sequencing the most valuable type-strain genomes for metagenomic binning, comparative biology and taxonomic classification.</title>
        <authorList>
            <person name="Goeker M."/>
        </authorList>
    </citation>
    <scope>NUCLEOTIDE SEQUENCE [LARGE SCALE GENOMIC DNA]</scope>
    <source>
        <strain evidence="12 13">DSM 19371</strain>
    </source>
</reference>
<feature type="domain" description="AprE-like beta-barrel" evidence="11">
    <location>
        <begin position="320"/>
        <end position="407"/>
    </location>
</feature>
<dbReference type="GO" id="GO:0005886">
    <property type="term" value="C:plasma membrane"/>
    <property type="evidence" value="ECO:0007669"/>
    <property type="project" value="UniProtKB-SubCell"/>
</dbReference>
<dbReference type="SUPFAM" id="SSF111369">
    <property type="entry name" value="HlyD-like secretion proteins"/>
    <property type="match status" value="1"/>
</dbReference>
<dbReference type="RefSeq" id="WP_188082959.1">
    <property type="nucleotide sequence ID" value="NZ_JACIEU010000012.1"/>
</dbReference>
<keyword evidence="5 9" id="KW-0997">Cell inner membrane</keyword>
<evidence type="ECO:0000256" key="4">
    <source>
        <dbReference type="ARBA" id="ARBA00022475"/>
    </source>
</evidence>
<dbReference type="Gene3D" id="2.40.50.100">
    <property type="match status" value="1"/>
</dbReference>
<dbReference type="PANTHER" id="PTHR30386">
    <property type="entry name" value="MEMBRANE FUSION SUBUNIT OF EMRAB-TOLC MULTIDRUG EFFLUX PUMP"/>
    <property type="match status" value="1"/>
</dbReference>
<comment type="subcellular location">
    <subcellularLocation>
        <location evidence="1 9">Cell inner membrane</location>
        <topology evidence="1 9">Single-pass membrane protein</topology>
    </subcellularLocation>
</comment>
<comment type="similarity">
    <text evidence="2 9">Belongs to the membrane fusion protein (MFP) (TC 8.A.1) family.</text>
</comment>
<dbReference type="InterPro" id="IPR050739">
    <property type="entry name" value="MFP"/>
</dbReference>
<organism evidence="12 13">
    <name type="scientific">Sphingobium scionense</name>
    <dbReference type="NCBI Taxonomy" id="1404341"/>
    <lineage>
        <taxon>Bacteria</taxon>
        <taxon>Pseudomonadati</taxon>
        <taxon>Pseudomonadota</taxon>
        <taxon>Alphaproteobacteria</taxon>
        <taxon>Sphingomonadales</taxon>
        <taxon>Sphingomonadaceae</taxon>
        <taxon>Sphingobium</taxon>
    </lineage>
</organism>
<evidence type="ECO:0000256" key="7">
    <source>
        <dbReference type="ARBA" id="ARBA00022989"/>
    </source>
</evidence>
<sequence>MSMNQQAQAAGHIRPAIPANIFLWLIGAFLVIFLLWAGFTEIDRTIRAGGKVIPSAQLQVISNLEGGIIESILVRTGQEVKQGAALIRLNPTQPGAELAANQASSDALSFKILRLEAEMVGRIPVFPAARNAAMASQIAVEQSLHRSRMAEFSSLALVGGTRVDQAQRAVAEADAAQMARISARDTARAELQLVRPLVQEGIEPRRSLLQAENGYNVAAADAAAAAAALGRSHSAMAEARASVEQQKRDWFARTADELTAARAEAATRQASLPAYAYKLERTIVRAPMDGRINRVFVTTIGGSVRPGDPLLEMVPGRDNLLVEIMVDAKDIASVHMNQRAKIDITAYDSAIYGSMDGQVVAISPDAVVNERTGESHYLVRVRTSRNAITDRYGHRLLIGPGMGAEAKLLGDKRTVLAYILTPLTRLRETAFRE</sequence>
<dbReference type="AlphaFoldDB" id="A0A7W6LTZ9"/>
<protein>
    <recommendedName>
        <fullName evidence="9">Membrane fusion protein (MFP) family protein</fullName>
    </recommendedName>
</protein>
<name>A0A7W6LTZ9_9SPHN</name>